<keyword evidence="3" id="KW-1185">Reference proteome</keyword>
<evidence type="ECO:0000313" key="2">
    <source>
        <dbReference type="EMBL" id="PCR89455.1"/>
    </source>
</evidence>
<keyword evidence="1" id="KW-1133">Transmembrane helix</keyword>
<protein>
    <submittedName>
        <fullName evidence="2">Uncharacterized protein</fullName>
    </submittedName>
</protein>
<feature type="transmembrane region" description="Helical" evidence="1">
    <location>
        <begin position="34"/>
        <end position="52"/>
    </location>
</feature>
<comment type="caution">
    <text evidence="2">The sequence shown here is derived from an EMBL/GenBank/DDBJ whole genome shotgun (WGS) entry which is preliminary data.</text>
</comment>
<dbReference type="AlphaFoldDB" id="A0A2A5QRM2"/>
<proteinExistence type="predicted"/>
<dbReference type="EMBL" id="NXNI01000001">
    <property type="protein sequence ID" value="PCR89455.1"/>
    <property type="molecule type" value="Genomic_DNA"/>
</dbReference>
<keyword evidence="1" id="KW-0812">Transmembrane</keyword>
<gene>
    <name evidence="2" type="ORF">CP557_02215</name>
</gene>
<evidence type="ECO:0000256" key="1">
    <source>
        <dbReference type="SAM" id="Phobius"/>
    </source>
</evidence>
<name>A0A2A5QRM2_9EURY</name>
<organism evidence="2 3">
    <name type="scientific">Natrinema ejinorense</name>
    <dbReference type="NCBI Taxonomy" id="373386"/>
    <lineage>
        <taxon>Archaea</taxon>
        <taxon>Methanobacteriati</taxon>
        <taxon>Methanobacteriota</taxon>
        <taxon>Stenosarchaea group</taxon>
        <taxon>Halobacteria</taxon>
        <taxon>Halobacteriales</taxon>
        <taxon>Natrialbaceae</taxon>
        <taxon>Natrinema</taxon>
    </lineage>
</organism>
<sequence length="164" mass="18550">MTDQNLENACKACILILIYMLSRRTVRMATMMRTIRCFMHSIIQIVLIQLHLSIGNRQRMSKRTPTIPEFPVHHSMSLLSAIWFSMTISPNRSLRTRVGRATSSLPTTCLSSPKKHSTVQCLGDYIPKRGMYITVHRPTAGPLLTRTIIGASKKVSGEVRELLK</sequence>
<keyword evidence="1" id="KW-0472">Membrane</keyword>
<reference evidence="2 3" key="1">
    <citation type="submission" date="2017-09" db="EMBL/GenBank/DDBJ databases">
        <title>Genome sequences of Natrinema ejinorence JCM 13890T.</title>
        <authorList>
            <person name="Roh S.W."/>
            <person name="Kim Y.B."/>
            <person name="Kim J.Y."/>
        </authorList>
    </citation>
    <scope>NUCLEOTIDE SEQUENCE [LARGE SCALE GENOMIC DNA]</scope>
    <source>
        <strain evidence="2 3">JCM 13890</strain>
    </source>
</reference>
<evidence type="ECO:0000313" key="3">
    <source>
        <dbReference type="Proteomes" id="UP000219689"/>
    </source>
</evidence>
<accession>A0A2A5QRM2</accession>
<dbReference type="Proteomes" id="UP000219689">
    <property type="component" value="Unassembled WGS sequence"/>
</dbReference>